<evidence type="ECO:0000313" key="2">
    <source>
        <dbReference type="EMBL" id="RBP40337.1"/>
    </source>
</evidence>
<evidence type="ECO:0000313" key="3">
    <source>
        <dbReference type="Proteomes" id="UP000253426"/>
    </source>
</evidence>
<dbReference type="InterPro" id="IPR010611">
    <property type="entry name" value="3D_dom"/>
</dbReference>
<dbReference type="GO" id="GO:0008933">
    <property type="term" value="F:peptidoglycan lytic transglycosylase activity"/>
    <property type="evidence" value="ECO:0007669"/>
    <property type="project" value="TreeGrafter"/>
</dbReference>
<name>A0A366HD81_9BACT</name>
<keyword evidence="3" id="KW-1185">Reference proteome</keyword>
<dbReference type="GO" id="GO:0009253">
    <property type="term" value="P:peptidoglycan catabolic process"/>
    <property type="evidence" value="ECO:0007669"/>
    <property type="project" value="TreeGrafter"/>
</dbReference>
<dbReference type="PANTHER" id="PTHR30124">
    <property type="entry name" value="MEMBRANE-BOUND LYTIC MUREIN TRANSGLYCOSYLASE A"/>
    <property type="match status" value="1"/>
</dbReference>
<feature type="domain" description="3D" evidence="1">
    <location>
        <begin position="132"/>
        <end position="194"/>
    </location>
</feature>
<dbReference type="Pfam" id="PF06725">
    <property type="entry name" value="3D"/>
    <property type="match status" value="1"/>
</dbReference>
<protein>
    <submittedName>
        <fullName evidence="2">3D domain-containing protein</fullName>
    </submittedName>
</protein>
<sequence length="228" mass="24669">MTLKFELPAPGNADLGASDTLWGTYYYVHPAKGLSSGGVPLRTKNGVQLGAPVSQKDWCLGAMEGTIIVSQPDGSTMTLNYESKGDTQEIQCGVYFPNVGDAVIAGTERVRWRKSKGPFGEGSNGFVLVPFRSWAVDRTRIPLGTALYVEEARGVQITLPDGKKVKHDGYFFAADVGGLIKQNHIDSYHGVGKQNPFSFIKSKPEGTFTARIVKRASTIAFLKAEHTA</sequence>
<dbReference type="AlphaFoldDB" id="A0A366HD81"/>
<dbReference type="Proteomes" id="UP000253426">
    <property type="component" value="Unassembled WGS sequence"/>
</dbReference>
<dbReference type="InterPro" id="IPR036908">
    <property type="entry name" value="RlpA-like_sf"/>
</dbReference>
<proteinExistence type="predicted"/>
<organism evidence="2 3">
    <name type="scientific">Roseimicrobium gellanilyticum</name>
    <dbReference type="NCBI Taxonomy" id="748857"/>
    <lineage>
        <taxon>Bacteria</taxon>
        <taxon>Pseudomonadati</taxon>
        <taxon>Verrucomicrobiota</taxon>
        <taxon>Verrucomicrobiia</taxon>
        <taxon>Verrucomicrobiales</taxon>
        <taxon>Verrucomicrobiaceae</taxon>
        <taxon>Roseimicrobium</taxon>
    </lineage>
</organism>
<reference evidence="2 3" key="1">
    <citation type="submission" date="2018-06" db="EMBL/GenBank/DDBJ databases">
        <title>Genomic Encyclopedia of Type Strains, Phase IV (KMG-IV): sequencing the most valuable type-strain genomes for metagenomic binning, comparative biology and taxonomic classification.</title>
        <authorList>
            <person name="Goeker M."/>
        </authorList>
    </citation>
    <scope>NUCLEOTIDE SEQUENCE [LARGE SCALE GENOMIC DNA]</scope>
    <source>
        <strain evidence="2 3">DSM 25532</strain>
    </source>
</reference>
<dbReference type="RefSeq" id="WP_113960212.1">
    <property type="nucleotide sequence ID" value="NZ_QNRR01000008.1"/>
</dbReference>
<dbReference type="Gene3D" id="2.40.40.10">
    <property type="entry name" value="RlpA-like domain"/>
    <property type="match status" value="1"/>
</dbReference>
<dbReference type="OrthoDB" id="9798935at2"/>
<dbReference type="PANTHER" id="PTHR30124:SF0">
    <property type="entry name" value="MEMBRANE-BOUND LYTIC MUREIN TRANSGLYCOSYLASE A"/>
    <property type="match status" value="1"/>
</dbReference>
<dbReference type="GO" id="GO:0004553">
    <property type="term" value="F:hydrolase activity, hydrolyzing O-glycosyl compounds"/>
    <property type="evidence" value="ECO:0007669"/>
    <property type="project" value="InterPro"/>
</dbReference>
<dbReference type="SUPFAM" id="SSF50685">
    <property type="entry name" value="Barwin-like endoglucanases"/>
    <property type="match status" value="1"/>
</dbReference>
<dbReference type="GO" id="GO:0019867">
    <property type="term" value="C:outer membrane"/>
    <property type="evidence" value="ECO:0007669"/>
    <property type="project" value="InterPro"/>
</dbReference>
<dbReference type="EMBL" id="QNRR01000008">
    <property type="protein sequence ID" value="RBP40337.1"/>
    <property type="molecule type" value="Genomic_DNA"/>
</dbReference>
<comment type="caution">
    <text evidence="2">The sequence shown here is derived from an EMBL/GenBank/DDBJ whole genome shotgun (WGS) entry which is preliminary data.</text>
</comment>
<dbReference type="InterPro" id="IPR026044">
    <property type="entry name" value="MltA"/>
</dbReference>
<dbReference type="GO" id="GO:0009254">
    <property type="term" value="P:peptidoglycan turnover"/>
    <property type="evidence" value="ECO:0007669"/>
    <property type="project" value="InterPro"/>
</dbReference>
<dbReference type="CDD" id="cd22785">
    <property type="entry name" value="DPBB_MltA-like"/>
    <property type="match status" value="1"/>
</dbReference>
<gene>
    <name evidence="2" type="ORF">DES53_10843</name>
</gene>
<evidence type="ECO:0000259" key="1">
    <source>
        <dbReference type="Pfam" id="PF06725"/>
    </source>
</evidence>
<accession>A0A366HD81</accession>